<sequence>MSDRSPPGSPVSDKSPPGSPVSDSSFSVTGDSWESDDDDTLPLLEIFKMTYVGNLNKFRVMPKEQAGFIRICSDRGVQYVYKVDASDRLIEHGDELDVTVKGPTICYSKNIYLEYDLFSGDFKGRKCLGWEPDVDDALSTQVQLESSDCSREIAIIMGCFANATVATVEVTLSGISAATKVYGVVAANNSILDTPNCTSLLFVKKPDNVIEAGDKGVIPLSKSRVGVPLKSVLYLDISLNVNDYNHTASLQFNAQKEGESTKDADDMIKVKVSWCADEDKMCLMYDEVHTADD</sequence>
<evidence type="ECO:0000313" key="4">
    <source>
        <dbReference type="Proteomes" id="UP001237642"/>
    </source>
</evidence>
<dbReference type="Pfam" id="PF20241">
    <property type="entry name" value="DUF6598"/>
    <property type="match status" value="1"/>
</dbReference>
<feature type="region of interest" description="Disordered" evidence="1">
    <location>
        <begin position="1"/>
        <end position="36"/>
    </location>
</feature>
<evidence type="ECO:0000256" key="1">
    <source>
        <dbReference type="SAM" id="MobiDB-lite"/>
    </source>
</evidence>
<feature type="domain" description="DUF6598" evidence="2">
    <location>
        <begin position="69"/>
        <end position="272"/>
    </location>
</feature>
<dbReference type="InterPro" id="IPR046533">
    <property type="entry name" value="DUF6598"/>
</dbReference>
<reference evidence="3" key="1">
    <citation type="submission" date="2023-02" db="EMBL/GenBank/DDBJ databases">
        <title>Genome of toxic invasive species Heracleum sosnowskyi carries increased number of genes despite the absence of recent whole-genome duplications.</title>
        <authorList>
            <person name="Schelkunov M."/>
            <person name="Shtratnikova V."/>
            <person name="Makarenko M."/>
            <person name="Klepikova A."/>
            <person name="Omelchenko D."/>
            <person name="Novikova G."/>
            <person name="Obukhova E."/>
            <person name="Bogdanov V."/>
            <person name="Penin A."/>
            <person name="Logacheva M."/>
        </authorList>
    </citation>
    <scope>NUCLEOTIDE SEQUENCE</scope>
    <source>
        <strain evidence="3">Hsosn_3</strain>
        <tissue evidence="3">Leaf</tissue>
    </source>
</reference>
<dbReference type="EMBL" id="JAUIZM010000005">
    <property type="protein sequence ID" value="KAK1384634.1"/>
    <property type="molecule type" value="Genomic_DNA"/>
</dbReference>
<comment type="caution">
    <text evidence="3">The sequence shown here is derived from an EMBL/GenBank/DDBJ whole genome shotgun (WGS) entry which is preliminary data.</text>
</comment>
<name>A0AAD8MTL2_9APIA</name>
<dbReference type="AlphaFoldDB" id="A0AAD8MTL2"/>
<proteinExistence type="predicted"/>
<evidence type="ECO:0000313" key="3">
    <source>
        <dbReference type="EMBL" id="KAK1384634.1"/>
    </source>
</evidence>
<feature type="compositionally biased region" description="Polar residues" evidence="1">
    <location>
        <begin position="21"/>
        <end position="32"/>
    </location>
</feature>
<accession>A0AAD8MTL2</accession>
<reference evidence="3" key="2">
    <citation type="submission" date="2023-05" db="EMBL/GenBank/DDBJ databases">
        <authorList>
            <person name="Schelkunov M.I."/>
        </authorList>
    </citation>
    <scope>NUCLEOTIDE SEQUENCE</scope>
    <source>
        <strain evidence="3">Hsosn_3</strain>
        <tissue evidence="3">Leaf</tissue>
    </source>
</reference>
<protein>
    <recommendedName>
        <fullName evidence="2">DUF6598 domain-containing protein</fullName>
    </recommendedName>
</protein>
<keyword evidence="4" id="KW-1185">Reference proteome</keyword>
<gene>
    <name evidence="3" type="ORF">POM88_022369</name>
</gene>
<organism evidence="3 4">
    <name type="scientific">Heracleum sosnowskyi</name>
    <dbReference type="NCBI Taxonomy" id="360622"/>
    <lineage>
        <taxon>Eukaryota</taxon>
        <taxon>Viridiplantae</taxon>
        <taxon>Streptophyta</taxon>
        <taxon>Embryophyta</taxon>
        <taxon>Tracheophyta</taxon>
        <taxon>Spermatophyta</taxon>
        <taxon>Magnoliopsida</taxon>
        <taxon>eudicotyledons</taxon>
        <taxon>Gunneridae</taxon>
        <taxon>Pentapetalae</taxon>
        <taxon>asterids</taxon>
        <taxon>campanulids</taxon>
        <taxon>Apiales</taxon>
        <taxon>Apiaceae</taxon>
        <taxon>Apioideae</taxon>
        <taxon>apioid superclade</taxon>
        <taxon>Tordylieae</taxon>
        <taxon>Tordyliinae</taxon>
        <taxon>Heracleum</taxon>
    </lineage>
</organism>
<evidence type="ECO:0000259" key="2">
    <source>
        <dbReference type="Pfam" id="PF20241"/>
    </source>
</evidence>
<dbReference type="Proteomes" id="UP001237642">
    <property type="component" value="Unassembled WGS sequence"/>
</dbReference>